<keyword evidence="2" id="KW-0131">Cell cycle</keyword>
<dbReference type="PANTHER" id="PTHR13696:SF52">
    <property type="entry name" value="PARA FAMILY PROTEIN CT_582"/>
    <property type="match status" value="1"/>
</dbReference>
<dbReference type="SUPFAM" id="SSF52540">
    <property type="entry name" value="P-loop containing nucleoside triphosphate hydrolases"/>
    <property type="match status" value="1"/>
</dbReference>
<dbReference type="KEGG" id="bpdz:BBN53_13335"/>
<evidence type="ECO:0000313" key="2">
    <source>
        <dbReference type="EMBL" id="CUI91122.1"/>
    </source>
</evidence>
<dbReference type="PANTHER" id="PTHR13696">
    <property type="entry name" value="P-LOOP CONTAINING NUCLEOSIDE TRIPHOSPHATE HYDROLASE"/>
    <property type="match status" value="1"/>
</dbReference>
<evidence type="ECO:0000313" key="3">
    <source>
        <dbReference type="Proteomes" id="UP000053096"/>
    </source>
</evidence>
<dbReference type="Pfam" id="PF06564">
    <property type="entry name" value="CBP_BcsQ"/>
    <property type="match status" value="1"/>
</dbReference>
<accession>A0A0J6C3W6</accession>
<proteinExistence type="predicted"/>
<keyword evidence="4" id="KW-1185">Reference proteome</keyword>
<dbReference type="Proteomes" id="UP000092950">
    <property type="component" value="Chromosome"/>
</dbReference>
<dbReference type="Gene3D" id="3.40.50.300">
    <property type="entry name" value="P-loop containing nucleotide triphosphate hydrolases"/>
    <property type="match status" value="1"/>
</dbReference>
<dbReference type="OrthoDB" id="5288747at2"/>
<keyword evidence="2" id="KW-0132">Cell division</keyword>
<sequence>MKTIAIVSAKGGVGKTSIAAALGLALSRAGHPALVLDLDPQNALRFHLGADAEAAESGLARASLAGMRWRDAAVQGEAGLHLLPFGQLKESDRLALEQQMLRDPDWLARHLRELDLAPGTLALIDTPPGPTVYASQTLRCADLALVVTLSDAASYATLPQAESLIAQYAQGREGYLGHAFIVNQVDSASALAKDTLRVMRGVLGERLGGVVHRDAAVSEALAFGKTVIDHAPHSQACSDILASAQWLRRQLSDAKREHP</sequence>
<gene>
    <name evidence="1" type="ORF">BBN53_13335</name>
    <name evidence="2" type="ORF">ERS370011_02827</name>
</gene>
<reference evidence="1 4" key="2">
    <citation type="submission" date="2016-07" db="EMBL/GenBank/DDBJ databases">
        <title>Complete genome sequences of Bordetella pseudohinzii.</title>
        <authorList>
            <person name="Spilker T."/>
            <person name="Darrah R."/>
            <person name="LiPuma J.J."/>
        </authorList>
    </citation>
    <scope>NUCLEOTIDE SEQUENCE [LARGE SCALE GENOMIC DNA]</scope>
    <source>
        <strain evidence="1 4">HI4681</strain>
    </source>
</reference>
<dbReference type="InterPro" id="IPR050678">
    <property type="entry name" value="DNA_Partitioning_ATPase"/>
</dbReference>
<organism evidence="2 3">
    <name type="scientific">Bordetella pseudohinzii</name>
    <dbReference type="NCBI Taxonomy" id="1331258"/>
    <lineage>
        <taxon>Bacteria</taxon>
        <taxon>Pseudomonadati</taxon>
        <taxon>Pseudomonadota</taxon>
        <taxon>Betaproteobacteria</taxon>
        <taxon>Burkholderiales</taxon>
        <taxon>Alcaligenaceae</taxon>
        <taxon>Bordetella</taxon>
    </lineage>
</organism>
<dbReference type="InterPro" id="IPR027417">
    <property type="entry name" value="P-loop_NTPase"/>
</dbReference>
<dbReference type="EMBL" id="CP016440">
    <property type="protein sequence ID" value="ANY16782.1"/>
    <property type="molecule type" value="Genomic_DNA"/>
</dbReference>
<dbReference type="NCBIfam" id="TIGR03371">
    <property type="entry name" value="cellulose_yhjQ"/>
    <property type="match status" value="1"/>
</dbReference>
<dbReference type="GO" id="GO:0051301">
    <property type="term" value="P:cell division"/>
    <property type="evidence" value="ECO:0007669"/>
    <property type="project" value="UniProtKB-KW"/>
</dbReference>
<accession>A0A0M7G724</accession>
<evidence type="ECO:0000313" key="4">
    <source>
        <dbReference type="Proteomes" id="UP000092950"/>
    </source>
</evidence>
<reference evidence="2 3" key="1">
    <citation type="submission" date="2015-09" db="EMBL/GenBank/DDBJ databases">
        <authorList>
            <person name="Jackson K.R."/>
            <person name="Lunt B.L."/>
            <person name="Fisher J.N.B."/>
            <person name="Gardner A.V."/>
            <person name="Bailey M.E."/>
            <person name="Deus L.M."/>
            <person name="Earl A.S."/>
            <person name="Gibby P.D."/>
            <person name="Hartmann K.A."/>
            <person name="Liu J.E."/>
            <person name="Manci A.M."/>
            <person name="Nielsen D.A."/>
            <person name="Solomon M.B."/>
            <person name="Breakwell D.P."/>
            <person name="Burnett S.H."/>
            <person name="Grose J.H."/>
        </authorList>
    </citation>
    <scope>NUCLEOTIDE SEQUENCE [LARGE SCALE GENOMIC DNA]</scope>
    <source>
        <strain evidence="2 3">2789STDY5608636</strain>
    </source>
</reference>
<name>A0A0J6C3W6_9BORD</name>
<dbReference type="EMBL" id="CYTV01000007">
    <property type="protein sequence ID" value="CUI91122.1"/>
    <property type="molecule type" value="Genomic_DNA"/>
</dbReference>
<dbReference type="InterPro" id="IPR017746">
    <property type="entry name" value="Cellulose_synthase_operon_BcsQ"/>
</dbReference>
<protein>
    <submittedName>
        <fullName evidence="2">Cell division protein</fullName>
    </submittedName>
    <submittedName>
        <fullName evidence="1">Cellulose synthase operon protein YhjQ</fullName>
    </submittedName>
</protein>
<dbReference type="Proteomes" id="UP000053096">
    <property type="component" value="Unassembled WGS sequence"/>
</dbReference>
<dbReference type="AlphaFoldDB" id="A0A0J6C3W6"/>
<dbReference type="RefSeq" id="WP_043208742.1">
    <property type="nucleotide sequence ID" value="NZ_CAJGUP010000035.1"/>
</dbReference>
<evidence type="ECO:0000313" key="1">
    <source>
        <dbReference type="EMBL" id="ANY16782.1"/>
    </source>
</evidence>